<evidence type="ECO:0000256" key="1">
    <source>
        <dbReference type="ARBA" id="ARBA00022801"/>
    </source>
</evidence>
<gene>
    <name evidence="4" type="ORF">ACFSJ0_32445</name>
</gene>
<name>A0ABW4GHN8_9ACTN</name>
<keyword evidence="1 4" id="KW-0378">Hydrolase</keyword>
<dbReference type="PANTHER" id="PTHR43056">
    <property type="entry name" value="PEPTIDASE S9 PROLYL OLIGOPEPTIDASE"/>
    <property type="match status" value="1"/>
</dbReference>
<reference evidence="5" key="1">
    <citation type="journal article" date="2019" name="Int. J. Syst. Evol. Microbiol.">
        <title>The Global Catalogue of Microorganisms (GCM) 10K type strain sequencing project: providing services to taxonomists for standard genome sequencing and annotation.</title>
        <authorList>
            <consortium name="The Broad Institute Genomics Platform"/>
            <consortium name="The Broad Institute Genome Sequencing Center for Infectious Disease"/>
            <person name="Wu L."/>
            <person name="Ma J."/>
        </authorList>
    </citation>
    <scope>NUCLEOTIDE SEQUENCE [LARGE SCALE GENOMIC DNA]</scope>
    <source>
        <strain evidence="5">CGMCC 1.15399</strain>
    </source>
</reference>
<protein>
    <submittedName>
        <fullName evidence="4">CocE/NonD family hydrolase</fullName>
    </submittedName>
</protein>
<dbReference type="GO" id="GO:0016787">
    <property type="term" value="F:hydrolase activity"/>
    <property type="evidence" value="ECO:0007669"/>
    <property type="project" value="UniProtKB-KW"/>
</dbReference>
<evidence type="ECO:0000313" key="5">
    <source>
        <dbReference type="Proteomes" id="UP001597097"/>
    </source>
</evidence>
<dbReference type="SMART" id="SM00939">
    <property type="entry name" value="PepX_C"/>
    <property type="match status" value="1"/>
</dbReference>
<accession>A0ABW4GHN8</accession>
<dbReference type="InterPro" id="IPR013736">
    <property type="entry name" value="Xaa-Pro_dipept_C"/>
</dbReference>
<comment type="caution">
    <text evidence="4">The sequence shown here is derived from an EMBL/GenBank/DDBJ whole genome shotgun (WGS) entry which is preliminary data.</text>
</comment>
<dbReference type="InterPro" id="IPR050585">
    <property type="entry name" value="Xaa-Pro_dipeptidyl-ppase/CocE"/>
</dbReference>
<dbReference type="NCBIfam" id="TIGR00976">
    <property type="entry name" value="CocE_NonD"/>
    <property type="match status" value="1"/>
</dbReference>
<sequence>MKLLSHVLQRLLKLDPPLTRDIAVHHDLRVPMPDGVELLADRWAPRTGGDGLPTVLLRSPYGRSGPLFGAAMALPWAERGFQAVVQSTRGTFGSGGVFDPMRQEREDGLATLEWVGKQPWFGGSIVLAGASYLGYVQWAVADSLPPTVKAMVAQVTESALTLEFLRADGLSLETPFGWGVQVDGQERRFALLRQLTQGRKRSRALFALPLGGADVAATGHRVDYIQDVLAHDAESPRWAGLDHRDRVARVSVPVHSIGGWYDIFLPGQLRDFQALQEAGRPARLTVGPWTHVGMSSTVMRENIAFGLAHARGQQPPERAPVRLYVMGQEAWRDFDSWPPEGHAPRRYHLQPGGDLADQPPGESPPDRYRYDPADPTPAVGGVRMVRGAGRADNTTLESRPDVRTYTTAVLDQDVEVVGEVSAEIWFRSSLPYADVFVRLCDVDPRGRSYNVCDGLVSLTGADEISLAKVTLWPTAYRFKRGHRIRVQVSSGAFPRYARNPGTGEPHATATTLRPADQEVHHDLQHPSAVILPVRH</sequence>
<dbReference type="InterPro" id="IPR005674">
    <property type="entry name" value="CocE/Ser_esterase"/>
</dbReference>
<dbReference type="InterPro" id="IPR000383">
    <property type="entry name" value="Xaa-Pro-like_dom"/>
</dbReference>
<feature type="domain" description="Xaa-Pro dipeptidyl-peptidase C-terminal" evidence="3">
    <location>
        <begin position="303"/>
        <end position="530"/>
    </location>
</feature>
<feature type="region of interest" description="Disordered" evidence="2">
    <location>
        <begin position="342"/>
        <end position="379"/>
    </location>
</feature>
<dbReference type="PANTHER" id="PTHR43056:SF10">
    <property type="entry name" value="COCE_NOND FAMILY, PUTATIVE (AFU_ORTHOLOGUE AFUA_7G00600)-RELATED"/>
    <property type="match status" value="1"/>
</dbReference>
<organism evidence="4 5">
    <name type="scientific">Nonomuraea guangzhouensis</name>
    <dbReference type="NCBI Taxonomy" id="1291555"/>
    <lineage>
        <taxon>Bacteria</taxon>
        <taxon>Bacillati</taxon>
        <taxon>Actinomycetota</taxon>
        <taxon>Actinomycetes</taxon>
        <taxon>Streptosporangiales</taxon>
        <taxon>Streptosporangiaceae</taxon>
        <taxon>Nonomuraea</taxon>
    </lineage>
</organism>
<dbReference type="Pfam" id="PF08530">
    <property type="entry name" value="PepX_C"/>
    <property type="match status" value="1"/>
</dbReference>
<dbReference type="Proteomes" id="UP001597097">
    <property type="component" value="Unassembled WGS sequence"/>
</dbReference>
<dbReference type="EMBL" id="JBHUCM010000030">
    <property type="protein sequence ID" value="MFD1541798.1"/>
    <property type="molecule type" value="Genomic_DNA"/>
</dbReference>
<proteinExistence type="predicted"/>
<evidence type="ECO:0000256" key="2">
    <source>
        <dbReference type="SAM" id="MobiDB-lite"/>
    </source>
</evidence>
<keyword evidence="5" id="KW-1185">Reference proteome</keyword>
<evidence type="ECO:0000313" key="4">
    <source>
        <dbReference type="EMBL" id="MFD1541798.1"/>
    </source>
</evidence>
<evidence type="ECO:0000259" key="3">
    <source>
        <dbReference type="SMART" id="SM00939"/>
    </source>
</evidence>
<dbReference type="Pfam" id="PF02129">
    <property type="entry name" value="Peptidase_S15"/>
    <property type="match status" value="1"/>
</dbReference>
<dbReference type="RefSeq" id="WP_219537296.1">
    <property type="nucleotide sequence ID" value="NZ_JAHKRM010000036.1"/>
</dbReference>